<feature type="compositionally biased region" description="Polar residues" evidence="1">
    <location>
        <begin position="222"/>
        <end position="238"/>
    </location>
</feature>
<keyword evidence="2" id="KW-0732">Signal</keyword>
<protein>
    <recommendedName>
        <fullName evidence="4">Circadian oscillating protein COP23</fullName>
    </recommendedName>
</protein>
<dbReference type="InterPro" id="IPR025478">
    <property type="entry name" value="COP23"/>
</dbReference>
<organism evidence="3">
    <name type="scientific">Lyngbya confervoides BDU141951</name>
    <dbReference type="NCBI Taxonomy" id="1574623"/>
    <lineage>
        <taxon>Bacteria</taxon>
        <taxon>Bacillati</taxon>
        <taxon>Cyanobacteriota</taxon>
        <taxon>Cyanophyceae</taxon>
        <taxon>Oscillatoriophycideae</taxon>
        <taxon>Oscillatoriales</taxon>
        <taxon>Microcoleaceae</taxon>
        <taxon>Lyngbya</taxon>
    </lineage>
</organism>
<reference evidence="3" key="1">
    <citation type="submission" date="2014-11" db="EMBL/GenBank/DDBJ databases">
        <authorList>
            <person name="Malar M.C."/>
            <person name="Sen D."/>
            <person name="Tripathy S."/>
        </authorList>
    </citation>
    <scope>NUCLEOTIDE SEQUENCE</scope>
    <source>
        <strain evidence="3">BDU141951</strain>
    </source>
</reference>
<evidence type="ECO:0000256" key="2">
    <source>
        <dbReference type="SAM" id="SignalP"/>
    </source>
</evidence>
<comment type="caution">
    <text evidence="3">The sequence shown here is derived from an EMBL/GenBank/DDBJ whole genome shotgun (WGS) entry which is preliminary data.</text>
</comment>
<reference evidence="3" key="3">
    <citation type="submission" date="2020-02" db="EMBL/GenBank/DDBJ databases">
        <authorList>
            <person name="Sarangi A.N."/>
            <person name="Ghosh S."/>
            <person name="Mukherjee M."/>
            <person name="Tripathy S."/>
        </authorList>
    </citation>
    <scope>NUCLEOTIDE SEQUENCE</scope>
    <source>
        <strain evidence="3">BDU141951</strain>
    </source>
</reference>
<accession>A0A0C1Y382</accession>
<gene>
    <name evidence="3" type="ORF">QQ91_011265</name>
</gene>
<reference evidence="3" key="2">
    <citation type="journal article" date="2015" name="Genome Announc.">
        <title>Draft Genome Sequence of Filamentous Marine Cyanobacterium Lyngbya confervoides Strain BDU141951.</title>
        <authorList>
            <person name="Chandrababunaidu M.M."/>
            <person name="Sen D."/>
            <person name="Tripathy S."/>
        </authorList>
    </citation>
    <scope>NUCLEOTIDE SEQUENCE</scope>
    <source>
        <strain evidence="3">BDU141951</strain>
    </source>
</reference>
<proteinExistence type="predicted"/>
<dbReference type="Pfam" id="PF14218">
    <property type="entry name" value="COP23"/>
    <property type="match status" value="1"/>
</dbReference>
<evidence type="ECO:0000313" key="3">
    <source>
        <dbReference type="EMBL" id="NEV67696.1"/>
    </source>
</evidence>
<feature type="region of interest" description="Disordered" evidence="1">
    <location>
        <begin position="218"/>
        <end position="238"/>
    </location>
</feature>
<evidence type="ECO:0000256" key="1">
    <source>
        <dbReference type="SAM" id="MobiDB-lite"/>
    </source>
</evidence>
<dbReference type="EMBL" id="JTHE02000003">
    <property type="protein sequence ID" value="NEV67696.1"/>
    <property type="molecule type" value="Genomic_DNA"/>
</dbReference>
<name>A0A0C1Y382_9CYAN</name>
<sequence length="238" mass="25348">MTTQWTRWVSTGLTVGLLAASVALPVSAQVTDPAEDSTPEAEAETTNDEVALPDEEVRFSCETQNGRPTVMYVPVSQPGNLYAWATPEDMGAAWPAERRCTEIARRLEMYRPDGLLELQTGRENGYNTVCVTTEADASCRIVFTVPEGQDPVATRDRVFDNLVLADQGQATEGVTTFAEGDSLLDEIGNVLGFPTGGASSVTGSGGINLQPFLDSADGGTGAQLNQNSGGRRLNPNNF</sequence>
<evidence type="ECO:0008006" key="4">
    <source>
        <dbReference type="Google" id="ProtNLM"/>
    </source>
</evidence>
<feature type="signal peptide" evidence="2">
    <location>
        <begin position="1"/>
        <end position="28"/>
    </location>
</feature>
<feature type="chain" id="PRO_5043388513" description="Circadian oscillating protein COP23" evidence="2">
    <location>
        <begin position="29"/>
        <end position="238"/>
    </location>
</feature>
<dbReference type="AlphaFoldDB" id="A0A0C1Y382"/>